<dbReference type="InterPro" id="IPR000073">
    <property type="entry name" value="AB_hydrolase_1"/>
</dbReference>
<sequence>MASFEDRNYNSADGLRLHYRDYAGGDHDQPPILCLPGLTRNARDFEPIAERFAGEWRVLALDFRGRGGSAADPEPARYMPATYARDVIKLLDQLGIADAVFVGTSLGGLVTMLIGAMEEERIAGALLNDIGPEVSPEGIERIRTYVGKAAEWPDFAAAAASFAERTGDVYPNWQAADWERFARRTCREDNGRVVPDYDLAIAQPFADANDATQPNLWPWLEHLKGKPVAILRGALSDLFSAATADRMVAELGDNAELVTVPDVGHAPSFDEPESIAAVERLLAKVANS</sequence>
<evidence type="ECO:0000313" key="3">
    <source>
        <dbReference type="Proteomes" id="UP001424459"/>
    </source>
</evidence>
<dbReference type="PANTHER" id="PTHR43433">
    <property type="entry name" value="HYDROLASE, ALPHA/BETA FOLD FAMILY PROTEIN"/>
    <property type="match status" value="1"/>
</dbReference>
<dbReference type="Gene3D" id="3.40.50.1820">
    <property type="entry name" value="alpha/beta hydrolase"/>
    <property type="match status" value="1"/>
</dbReference>
<comment type="caution">
    <text evidence="2">The sequence shown here is derived from an EMBL/GenBank/DDBJ whole genome shotgun (WGS) entry which is preliminary data.</text>
</comment>
<dbReference type="EMBL" id="BAABBR010000001">
    <property type="protein sequence ID" value="GAA4025549.1"/>
    <property type="molecule type" value="Genomic_DNA"/>
</dbReference>
<dbReference type="Pfam" id="PF12697">
    <property type="entry name" value="Abhydrolase_6"/>
    <property type="match status" value="1"/>
</dbReference>
<dbReference type="PANTHER" id="PTHR43433:SF5">
    <property type="entry name" value="AB HYDROLASE-1 DOMAIN-CONTAINING PROTEIN"/>
    <property type="match status" value="1"/>
</dbReference>
<protein>
    <submittedName>
        <fullName evidence="2">Alpha/beta hydrolase</fullName>
    </submittedName>
</protein>
<reference evidence="3" key="1">
    <citation type="journal article" date="2019" name="Int. J. Syst. Evol. Microbiol.">
        <title>The Global Catalogue of Microorganisms (GCM) 10K type strain sequencing project: providing services to taxonomists for standard genome sequencing and annotation.</title>
        <authorList>
            <consortium name="The Broad Institute Genomics Platform"/>
            <consortium name="The Broad Institute Genome Sequencing Center for Infectious Disease"/>
            <person name="Wu L."/>
            <person name="Ma J."/>
        </authorList>
    </citation>
    <scope>NUCLEOTIDE SEQUENCE [LARGE SCALE GENOMIC DNA]</scope>
    <source>
        <strain evidence="3">JCM 17564</strain>
    </source>
</reference>
<organism evidence="2 3">
    <name type="scientific">Sphingomonas rosea</name>
    <dbReference type="NCBI Taxonomy" id="335605"/>
    <lineage>
        <taxon>Bacteria</taxon>
        <taxon>Pseudomonadati</taxon>
        <taxon>Pseudomonadota</taxon>
        <taxon>Alphaproteobacteria</taxon>
        <taxon>Sphingomonadales</taxon>
        <taxon>Sphingomonadaceae</taxon>
        <taxon>Sphingomonas</taxon>
    </lineage>
</organism>
<name>A0ABP7TFI0_9SPHN</name>
<evidence type="ECO:0000259" key="1">
    <source>
        <dbReference type="Pfam" id="PF12697"/>
    </source>
</evidence>
<keyword evidence="2" id="KW-0378">Hydrolase</keyword>
<dbReference type="SUPFAM" id="SSF53474">
    <property type="entry name" value="alpha/beta-Hydrolases"/>
    <property type="match status" value="1"/>
</dbReference>
<keyword evidence="3" id="KW-1185">Reference proteome</keyword>
<dbReference type="Proteomes" id="UP001424459">
    <property type="component" value="Unassembled WGS sequence"/>
</dbReference>
<gene>
    <name evidence="2" type="ORF">GCM10022281_00060</name>
</gene>
<dbReference type="InterPro" id="IPR050471">
    <property type="entry name" value="AB_hydrolase"/>
</dbReference>
<dbReference type="RefSeq" id="WP_344694899.1">
    <property type="nucleotide sequence ID" value="NZ_BAABBR010000001.1"/>
</dbReference>
<accession>A0ABP7TFI0</accession>
<dbReference type="InterPro" id="IPR029058">
    <property type="entry name" value="AB_hydrolase_fold"/>
</dbReference>
<dbReference type="GO" id="GO:0016787">
    <property type="term" value="F:hydrolase activity"/>
    <property type="evidence" value="ECO:0007669"/>
    <property type="project" value="UniProtKB-KW"/>
</dbReference>
<proteinExistence type="predicted"/>
<evidence type="ECO:0000313" key="2">
    <source>
        <dbReference type="EMBL" id="GAA4025549.1"/>
    </source>
</evidence>
<feature type="domain" description="AB hydrolase-1" evidence="1">
    <location>
        <begin position="32"/>
        <end position="277"/>
    </location>
</feature>